<keyword evidence="2" id="KW-1185">Reference proteome</keyword>
<evidence type="ECO:0000313" key="1">
    <source>
        <dbReference type="EMBL" id="VEP12704.1"/>
    </source>
</evidence>
<dbReference type="Gene3D" id="3.40.50.880">
    <property type="match status" value="1"/>
</dbReference>
<dbReference type="InterPro" id="IPR029062">
    <property type="entry name" value="Class_I_gatase-like"/>
</dbReference>
<sequence length="282" mass="30275">MIAGTSAGTAVQTGSPMITEGESYEALVGDPNSLVGSPPFVRDLYYNPVGGFDFFPYGLTDTHFSARGRQGRTIRLAGSLDVPNVYGMDENTALVVTDVGTDRVSMEVLGELGVSIFDLSDATVSDSEDDYWSISDVSMTYLTEGDRYNPLTETATFSEKSPLVCNPGETVADSTDIFSTLGSNGDRDNPREFIETALDLVESCATKATGRSASTNPVPFQVTMTENNSTQGYLGADSQGVEKQSFTNLVIDIQSEKVPEPNFIFGLLGLSILGVRKKQKPH</sequence>
<protein>
    <submittedName>
        <fullName evidence="1">Cyanophycinase</fullName>
    </submittedName>
</protein>
<evidence type="ECO:0000313" key="2">
    <source>
        <dbReference type="Proteomes" id="UP000320055"/>
    </source>
</evidence>
<dbReference type="Proteomes" id="UP000320055">
    <property type="component" value="Unassembled WGS sequence"/>
</dbReference>
<name>A0A563VMM2_9CYAN</name>
<dbReference type="AlphaFoldDB" id="A0A563VMM2"/>
<proteinExistence type="predicted"/>
<dbReference type="OrthoDB" id="9799980at2"/>
<dbReference type="PANTHER" id="PTHR36175:SF1">
    <property type="entry name" value="CYANOPHYCINASE"/>
    <property type="match status" value="1"/>
</dbReference>
<dbReference type="EMBL" id="CAACVJ010000068">
    <property type="protein sequence ID" value="VEP12704.1"/>
    <property type="molecule type" value="Genomic_DNA"/>
</dbReference>
<reference evidence="1 2" key="1">
    <citation type="submission" date="2019-01" db="EMBL/GenBank/DDBJ databases">
        <authorList>
            <person name="Brito A."/>
        </authorList>
    </citation>
    <scope>NUCLEOTIDE SEQUENCE [LARGE SCALE GENOMIC DNA]</scope>
    <source>
        <strain evidence="1">1</strain>
    </source>
</reference>
<gene>
    <name evidence="1" type="ORF">H1P_160043</name>
</gene>
<organism evidence="1 2">
    <name type="scientific">Hyella patelloides LEGE 07179</name>
    <dbReference type="NCBI Taxonomy" id="945734"/>
    <lineage>
        <taxon>Bacteria</taxon>
        <taxon>Bacillati</taxon>
        <taxon>Cyanobacteriota</taxon>
        <taxon>Cyanophyceae</taxon>
        <taxon>Pleurocapsales</taxon>
        <taxon>Hyellaceae</taxon>
        <taxon>Hyella</taxon>
    </lineage>
</organism>
<accession>A0A563VMM2</accession>
<dbReference type="PANTHER" id="PTHR36175">
    <property type="entry name" value="CYANOPHYCINASE"/>
    <property type="match status" value="1"/>
</dbReference>
<dbReference type="RefSeq" id="WP_144864278.1">
    <property type="nucleotide sequence ID" value="NZ_LR213778.1"/>
</dbReference>